<keyword evidence="2" id="KW-1185">Reference proteome</keyword>
<dbReference type="KEGG" id="aup:AsAng_0029010"/>
<gene>
    <name evidence="1" type="ORF">AsAng_0029010</name>
</gene>
<evidence type="ECO:0000313" key="1">
    <source>
        <dbReference type="EMBL" id="BDS12186.1"/>
    </source>
</evidence>
<dbReference type="RefSeq" id="WP_264793291.1">
    <property type="nucleotide sequence ID" value="NZ_AP026867.1"/>
</dbReference>
<evidence type="ECO:0008006" key="3">
    <source>
        <dbReference type="Google" id="ProtNLM"/>
    </source>
</evidence>
<dbReference type="PROSITE" id="PS51257">
    <property type="entry name" value="PROKAR_LIPOPROTEIN"/>
    <property type="match status" value="1"/>
</dbReference>
<sequence length="157" mass="17875">MKLLPIYYSLVLSMLFVISCQQKDLLVPQQDLRDDLIGTYTGTIQIENKAEDNNNQESTVVDDVIENQTVVISKSSTAPNGLIINGDESNILIYSPDSPNEYSDMSLYTADECNGIKVYQLQFFPLENKLTYHHKHRHDCDFGSLQQKSIFEGIKKH</sequence>
<proteinExistence type="predicted"/>
<dbReference type="EMBL" id="AP026867">
    <property type="protein sequence ID" value="BDS12186.1"/>
    <property type="molecule type" value="Genomic_DNA"/>
</dbReference>
<name>A0A916DSX7_9BACT</name>
<dbReference type="AlphaFoldDB" id="A0A916DSX7"/>
<protein>
    <recommendedName>
        <fullName evidence="3">Lipoprotein</fullName>
    </recommendedName>
</protein>
<evidence type="ECO:0000313" key="2">
    <source>
        <dbReference type="Proteomes" id="UP001060919"/>
    </source>
</evidence>
<accession>A0A916DSX7</accession>
<reference evidence="1" key="1">
    <citation type="submission" date="2022-09" db="EMBL/GenBank/DDBJ databases">
        <title>Aureispira anguillicida sp. nov., isolated from Leptocephalus of Japanese eel Anguilla japonica.</title>
        <authorList>
            <person name="Yuasa K."/>
            <person name="Mekata T."/>
            <person name="Ikunari K."/>
        </authorList>
    </citation>
    <scope>NUCLEOTIDE SEQUENCE</scope>
    <source>
        <strain evidence="1">EL160426</strain>
    </source>
</reference>
<organism evidence="1 2">
    <name type="scientific">Aureispira anguillae</name>
    <dbReference type="NCBI Taxonomy" id="2864201"/>
    <lineage>
        <taxon>Bacteria</taxon>
        <taxon>Pseudomonadati</taxon>
        <taxon>Bacteroidota</taxon>
        <taxon>Saprospiria</taxon>
        <taxon>Saprospirales</taxon>
        <taxon>Saprospiraceae</taxon>
        <taxon>Aureispira</taxon>
    </lineage>
</organism>
<dbReference type="Proteomes" id="UP001060919">
    <property type="component" value="Chromosome"/>
</dbReference>